<dbReference type="Proteomes" id="UP000078200">
    <property type="component" value="Unassembled WGS sequence"/>
</dbReference>
<keyword evidence="3" id="KW-0285">Flavoprotein</keyword>
<dbReference type="PANTHER" id="PTHR22749:SF6">
    <property type="entry name" value="RIBOFLAVIN KINASE"/>
    <property type="match status" value="1"/>
</dbReference>
<evidence type="ECO:0000313" key="10">
    <source>
        <dbReference type="Proteomes" id="UP000078200"/>
    </source>
</evidence>
<evidence type="ECO:0000256" key="3">
    <source>
        <dbReference type="ARBA" id="ARBA00022630"/>
    </source>
</evidence>
<dbReference type="GO" id="GO:0008531">
    <property type="term" value="F:riboflavin kinase activity"/>
    <property type="evidence" value="ECO:0007669"/>
    <property type="project" value="UniProtKB-EC"/>
</dbReference>
<dbReference type="GO" id="GO:0009398">
    <property type="term" value="P:FMN biosynthetic process"/>
    <property type="evidence" value="ECO:0007669"/>
    <property type="project" value="UniProtKB-UniPathway"/>
</dbReference>
<protein>
    <recommendedName>
        <fullName evidence="2">riboflavin kinase</fullName>
        <ecNumber evidence="2">2.7.1.26</ecNumber>
    </recommendedName>
</protein>
<evidence type="ECO:0000256" key="5">
    <source>
        <dbReference type="ARBA" id="ARBA00022679"/>
    </source>
</evidence>
<name>A0A1A9UN98_GLOAU</name>
<dbReference type="EC" id="2.7.1.26" evidence="2"/>
<dbReference type="InterPro" id="IPR023465">
    <property type="entry name" value="Riboflavin_kinase_dom_sf"/>
</dbReference>
<keyword evidence="4" id="KW-0288">FMN</keyword>
<comment type="pathway">
    <text evidence="1">Cofactor biosynthesis; FMN biosynthesis; FMN from riboflavin (ATP route): step 1/1.</text>
</comment>
<evidence type="ECO:0000313" key="9">
    <source>
        <dbReference type="EnsemblMetazoa" id="GAUT010142-PA"/>
    </source>
</evidence>
<proteinExistence type="predicted"/>
<dbReference type="GO" id="GO:0005739">
    <property type="term" value="C:mitochondrion"/>
    <property type="evidence" value="ECO:0007669"/>
    <property type="project" value="TreeGrafter"/>
</dbReference>
<dbReference type="VEuPathDB" id="VectorBase:GAUT010142"/>
<reference evidence="9" key="1">
    <citation type="submission" date="2020-05" db="UniProtKB">
        <authorList>
            <consortium name="EnsemblMetazoa"/>
        </authorList>
    </citation>
    <scope>IDENTIFICATION</scope>
    <source>
        <strain evidence="9">TTRI</strain>
    </source>
</reference>
<evidence type="ECO:0000256" key="2">
    <source>
        <dbReference type="ARBA" id="ARBA00012105"/>
    </source>
</evidence>
<keyword evidence="7" id="KW-0067">ATP-binding</keyword>
<dbReference type="SUPFAM" id="SSF82114">
    <property type="entry name" value="Riboflavin kinase-like"/>
    <property type="match status" value="1"/>
</dbReference>
<dbReference type="InterPro" id="IPR023468">
    <property type="entry name" value="Riboflavin_kinase"/>
</dbReference>
<keyword evidence="10" id="KW-1185">Reference proteome</keyword>
<dbReference type="InterPro" id="IPR015865">
    <property type="entry name" value="Riboflavin_kinase_bac/euk"/>
</dbReference>
<evidence type="ECO:0000256" key="6">
    <source>
        <dbReference type="ARBA" id="ARBA00022741"/>
    </source>
</evidence>
<evidence type="ECO:0000256" key="4">
    <source>
        <dbReference type="ARBA" id="ARBA00022643"/>
    </source>
</evidence>
<dbReference type="AlphaFoldDB" id="A0A1A9UN98"/>
<dbReference type="GO" id="GO:0009231">
    <property type="term" value="P:riboflavin biosynthetic process"/>
    <property type="evidence" value="ECO:0007669"/>
    <property type="project" value="InterPro"/>
</dbReference>
<keyword evidence="6" id="KW-0547">Nucleotide-binding</keyword>
<dbReference type="EnsemblMetazoa" id="GAUT010142-RA">
    <property type="protein sequence ID" value="GAUT010142-PA"/>
    <property type="gene ID" value="GAUT010142"/>
</dbReference>
<sequence length="166" mass="18798">MLNYLPYYASGRIVEGFRRGSSELGVPTANYPLEVVKSLPCCFKTGIYYGWANVDNGPVYKMVMSIGWNPFYNNKEKSMETHILHDFDCDLYGSLLKTCIAGFLRPEKDFDSLEDLIRAVQEDKSLAKDLLDTDESKSSLQYSQFFYDTCKESKNDKDSKSNGGGT</sequence>
<evidence type="ECO:0000259" key="8">
    <source>
        <dbReference type="SMART" id="SM00904"/>
    </source>
</evidence>
<dbReference type="SMART" id="SM00904">
    <property type="entry name" value="Flavokinase"/>
    <property type="match status" value="1"/>
</dbReference>
<dbReference type="UniPathway" id="UPA00276">
    <property type="reaction ID" value="UER00406"/>
</dbReference>
<keyword evidence="5" id="KW-0808">Transferase</keyword>
<evidence type="ECO:0000256" key="1">
    <source>
        <dbReference type="ARBA" id="ARBA00005201"/>
    </source>
</evidence>
<organism evidence="9 10">
    <name type="scientific">Glossina austeni</name>
    <name type="common">Savannah tsetse fly</name>
    <dbReference type="NCBI Taxonomy" id="7395"/>
    <lineage>
        <taxon>Eukaryota</taxon>
        <taxon>Metazoa</taxon>
        <taxon>Ecdysozoa</taxon>
        <taxon>Arthropoda</taxon>
        <taxon>Hexapoda</taxon>
        <taxon>Insecta</taxon>
        <taxon>Pterygota</taxon>
        <taxon>Neoptera</taxon>
        <taxon>Endopterygota</taxon>
        <taxon>Diptera</taxon>
        <taxon>Brachycera</taxon>
        <taxon>Muscomorpha</taxon>
        <taxon>Hippoboscoidea</taxon>
        <taxon>Glossinidae</taxon>
        <taxon>Glossina</taxon>
    </lineage>
</organism>
<evidence type="ECO:0000256" key="7">
    <source>
        <dbReference type="ARBA" id="ARBA00022840"/>
    </source>
</evidence>
<dbReference type="Pfam" id="PF01687">
    <property type="entry name" value="Flavokinase"/>
    <property type="match status" value="1"/>
</dbReference>
<dbReference type="STRING" id="7395.A0A1A9UN98"/>
<dbReference type="GO" id="GO:0005524">
    <property type="term" value="F:ATP binding"/>
    <property type="evidence" value="ECO:0007669"/>
    <property type="project" value="UniProtKB-KW"/>
</dbReference>
<dbReference type="Gene3D" id="2.40.30.30">
    <property type="entry name" value="Riboflavin kinase-like"/>
    <property type="match status" value="1"/>
</dbReference>
<accession>A0A1A9UN98</accession>
<feature type="domain" description="Riboflavin kinase" evidence="8">
    <location>
        <begin position="2"/>
        <end position="132"/>
    </location>
</feature>
<dbReference type="PANTHER" id="PTHR22749">
    <property type="entry name" value="RIBOFLAVIN KINASE/FMN ADENYLYLTRANSFERASE"/>
    <property type="match status" value="1"/>
</dbReference>